<dbReference type="Proteomes" id="UP000190911">
    <property type="component" value="Chromosome I"/>
</dbReference>
<keyword evidence="1" id="KW-1133">Transmembrane helix</keyword>
<dbReference type="EMBL" id="LT670847">
    <property type="protein sequence ID" value="SHM38074.1"/>
    <property type="molecule type" value="Genomic_DNA"/>
</dbReference>
<feature type="transmembrane region" description="Helical" evidence="1">
    <location>
        <begin position="6"/>
        <end position="30"/>
    </location>
</feature>
<name>A0A1M7IBE6_9GAMM</name>
<evidence type="ECO:0000313" key="2">
    <source>
        <dbReference type="EMBL" id="SHM38074.1"/>
    </source>
</evidence>
<feature type="transmembrane region" description="Helical" evidence="1">
    <location>
        <begin position="102"/>
        <end position="121"/>
    </location>
</feature>
<dbReference type="RefSeq" id="WP_079554361.1">
    <property type="nucleotide sequence ID" value="NZ_LT670847.1"/>
</dbReference>
<accession>A0A1M7IBE6</accession>
<evidence type="ECO:0000313" key="3">
    <source>
        <dbReference type="Proteomes" id="UP000190911"/>
    </source>
</evidence>
<keyword evidence="1" id="KW-0472">Membrane</keyword>
<dbReference type="OrthoDB" id="6166840at2"/>
<dbReference type="InParanoid" id="A0A1M7IBE6"/>
<sequence>MERVYTLLISFPLVVFSLLVPLVVLYWLLVTLRLVPLELFERDSLKHDHTASTLVSLGFVGVPASFALSVLIVFAGVITLAVELLVLRWLPLGLFRVPLGVAVLWGAFALASPVASGVCHATHRWFYGQRRTLLGEAVEVIGTPDADGWADAVLLNDRNCRVRLHGKPQSGSMPNVGEHRVLVKFIARENAYRSVEKNAYCDARAHAKRLTLQRGASSHRV</sequence>
<evidence type="ECO:0000256" key="1">
    <source>
        <dbReference type="SAM" id="Phobius"/>
    </source>
</evidence>
<feature type="transmembrane region" description="Helical" evidence="1">
    <location>
        <begin position="51"/>
        <end position="82"/>
    </location>
</feature>
<dbReference type="STRING" id="29571.SAMN05878437_2668"/>
<reference evidence="2 3" key="1">
    <citation type="submission" date="2016-11" db="EMBL/GenBank/DDBJ databases">
        <authorList>
            <person name="Jaros S."/>
            <person name="Januszkiewicz K."/>
            <person name="Wedrychowicz H."/>
        </authorList>
    </citation>
    <scope>NUCLEOTIDE SEQUENCE [LARGE SCALE GENOMIC DNA]</scope>
    <source>
        <strain evidence="2 3">ACAM 12</strain>
    </source>
</reference>
<dbReference type="AlphaFoldDB" id="A0A1M7IBE6"/>
<gene>
    <name evidence="2" type="ORF">SAMN05878437_2668</name>
</gene>
<protein>
    <submittedName>
        <fullName evidence="2">Uncharacterized protein</fullName>
    </submittedName>
</protein>
<keyword evidence="1" id="KW-0812">Transmembrane</keyword>
<keyword evidence="3" id="KW-1185">Reference proteome</keyword>
<proteinExistence type="predicted"/>
<organism evidence="2 3">
    <name type="scientific">Vreelandella subglaciescola</name>
    <dbReference type="NCBI Taxonomy" id="29571"/>
    <lineage>
        <taxon>Bacteria</taxon>
        <taxon>Pseudomonadati</taxon>
        <taxon>Pseudomonadota</taxon>
        <taxon>Gammaproteobacteria</taxon>
        <taxon>Oceanospirillales</taxon>
        <taxon>Halomonadaceae</taxon>
        <taxon>Vreelandella</taxon>
    </lineage>
</organism>